<feature type="compositionally biased region" description="Low complexity" evidence="9">
    <location>
        <begin position="599"/>
        <end position="613"/>
    </location>
</feature>
<dbReference type="InterPro" id="IPR029047">
    <property type="entry name" value="HSP70_peptide-bd_sf"/>
</dbReference>
<evidence type="ECO:0000256" key="4">
    <source>
        <dbReference type="ARBA" id="ARBA00022741"/>
    </source>
</evidence>
<dbReference type="HAMAP" id="MF_00332">
    <property type="entry name" value="DnaK"/>
    <property type="match status" value="1"/>
</dbReference>
<comment type="function">
    <text evidence="7">Acts as a chaperone.</text>
</comment>
<dbReference type="PROSITE" id="PS00297">
    <property type="entry name" value="HSP70_1"/>
    <property type="match status" value="1"/>
</dbReference>
<feature type="compositionally biased region" description="Acidic residues" evidence="9">
    <location>
        <begin position="622"/>
        <end position="633"/>
    </location>
</feature>
<dbReference type="NCBIfam" id="NF003520">
    <property type="entry name" value="PRK05183.1"/>
    <property type="match status" value="1"/>
</dbReference>
<evidence type="ECO:0000256" key="5">
    <source>
        <dbReference type="ARBA" id="ARBA00022840"/>
    </source>
</evidence>
<protein>
    <recommendedName>
        <fullName evidence="2 7">Chaperone protein DnaK</fullName>
    </recommendedName>
    <alternativeName>
        <fullName evidence="7">HSP70</fullName>
    </alternativeName>
    <alternativeName>
        <fullName evidence="7">Heat shock 70 kDa protein</fullName>
    </alternativeName>
    <alternativeName>
        <fullName evidence="7">Heat shock protein 70</fullName>
    </alternativeName>
</protein>
<keyword evidence="11" id="KW-1185">Reference proteome</keyword>
<dbReference type="InterPro" id="IPR013126">
    <property type="entry name" value="Hsp_70_fam"/>
</dbReference>
<comment type="similarity">
    <text evidence="1 7 8">Belongs to the heat shock protein 70 family.</text>
</comment>
<dbReference type="PROSITE" id="PS01036">
    <property type="entry name" value="HSP70_3"/>
    <property type="match status" value="1"/>
</dbReference>
<keyword evidence="7" id="KW-0143">Chaperone</keyword>
<evidence type="ECO:0000256" key="7">
    <source>
        <dbReference type="HAMAP-Rule" id="MF_00332"/>
    </source>
</evidence>
<evidence type="ECO:0000313" key="11">
    <source>
        <dbReference type="Proteomes" id="UP001597061"/>
    </source>
</evidence>
<dbReference type="NCBIfam" id="NF001413">
    <property type="entry name" value="PRK00290.1"/>
    <property type="match status" value="1"/>
</dbReference>
<dbReference type="SUPFAM" id="SSF100920">
    <property type="entry name" value="Heat shock protein 70kD (HSP70), peptide-binding domain"/>
    <property type="match status" value="1"/>
</dbReference>
<evidence type="ECO:0000256" key="2">
    <source>
        <dbReference type="ARBA" id="ARBA00014415"/>
    </source>
</evidence>
<comment type="induction">
    <text evidence="7">By stress conditions e.g. heat shock.</text>
</comment>
<keyword evidence="4 7" id="KW-0547">Nucleotide-binding</keyword>
<keyword evidence="6 7" id="KW-0346">Stress response</keyword>
<dbReference type="Gene3D" id="3.30.420.40">
    <property type="match status" value="2"/>
</dbReference>
<reference evidence="11" key="1">
    <citation type="journal article" date="2019" name="Int. J. Syst. Evol. Microbiol.">
        <title>The Global Catalogue of Microorganisms (GCM) 10K type strain sequencing project: providing services to taxonomists for standard genome sequencing and annotation.</title>
        <authorList>
            <consortium name="The Broad Institute Genomics Platform"/>
            <consortium name="The Broad Institute Genome Sequencing Center for Infectious Disease"/>
            <person name="Wu L."/>
            <person name="Ma J."/>
        </authorList>
    </citation>
    <scope>NUCLEOTIDE SEQUENCE [LARGE SCALE GENOMIC DNA]</scope>
    <source>
        <strain evidence="11">CCUG 62414</strain>
    </source>
</reference>
<name>A0ABW3JG85_9FLAO</name>
<dbReference type="EMBL" id="JBHTJI010000001">
    <property type="protein sequence ID" value="MFD0988835.1"/>
    <property type="molecule type" value="Genomic_DNA"/>
</dbReference>
<dbReference type="InterPro" id="IPR029048">
    <property type="entry name" value="HSP70_C_sf"/>
</dbReference>
<sequence>MSKIIGIDLGTTNSCVSVMEGNEPVVIPNAEGKRTTPSVIAFVEGGEIKVGDPAKRQAVTNPTKTVYSIKRFMGNKYSESSKEADRVPYKVVKGDNDTPRVDIDGRLYTPQELSAMILQKMKKTAEDYLGTTVSEAVITVPAYFNDSQRQATKEAGEIAGLKVRRIINEPTAAALAYGLDKKGKDQKIVVFDFGGGTHDVSILELGDGVFEVLSTDGDTHLGGDDVDEKIINWLADEFNAEEGMDLRKDPMSLQRLKEAAEKAKIELSSSASTEINLPYITATASGPKHLVRTLTKAKFEQLIDDLVKRTIAPCESALKAAGLSKNDIDEVILVGGSTRIPAVQAAVEKFFGKAPSKGVNPDEVVSLGAGIQGGVLSGDVKDVLLLDVTPLSLGIETMGNVMTKLIEANTTIPTKKSQVFSTAADNQPSVEIHVLQGERAMAADNKTIGRFHLDGIPPARRGTPQIEVTFDIDANGIIHVTAGDKATGKTQDIRIEASSGLTEEEIQKMKADAEANAEADKVAKEKAEKLNAADAMIFQTESQLAEFGDKLSADKKQPIEDALAELKTAFETKDLAVIDPALEKINEAWKVASEEMYKAQAEAQGGAQPGPDASQNGQAEGSDVEDVDFEEVK</sequence>
<proteinExistence type="evidence at transcript level"/>
<evidence type="ECO:0000256" key="1">
    <source>
        <dbReference type="ARBA" id="ARBA00007381"/>
    </source>
</evidence>
<comment type="caution">
    <text evidence="10">The sequence shown here is derived from an EMBL/GenBank/DDBJ whole genome shotgun (WGS) entry which is preliminary data.</text>
</comment>
<feature type="modified residue" description="Phosphothreonine; by autocatalysis" evidence="7">
    <location>
        <position position="197"/>
    </location>
</feature>
<dbReference type="PANTHER" id="PTHR19375">
    <property type="entry name" value="HEAT SHOCK PROTEIN 70KDA"/>
    <property type="match status" value="1"/>
</dbReference>
<dbReference type="Pfam" id="PF00012">
    <property type="entry name" value="HSP70"/>
    <property type="match status" value="1"/>
</dbReference>
<dbReference type="InterPro" id="IPR043129">
    <property type="entry name" value="ATPase_NBD"/>
</dbReference>
<feature type="region of interest" description="Disordered" evidence="9">
    <location>
        <begin position="598"/>
        <end position="633"/>
    </location>
</feature>
<dbReference type="NCBIfam" id="TIGR02350">
    <property type="entry name" value="prok_dnaK"/>
    <property type="match status" value="1"/>
</dbReference>
<dbReference type="Gene3D" id="2.60.34.10">
    <property type="entry name" value="Substrate Binding Domain Of DNAk, Chain A, domain 1"/>
    <property type="match status" value="1"/>
</dbReference>
<evidence type="ECO:0000256" key="3">
    <source>
        <dbReference type="ARBA" id="ARBA00022553"/>
    </source>
</evidence>
<keyword evidence="5 7" id="KW-0067">ATP-binding</keyword>
<dbReference type="SUPFAM" id="SSF53067">
    <property type="entry name" value="Actin-like ATPase domain"/>
    <property type="match status" value="2"/>
</dbReference>
<dbReference type="RefSeq" id="WP_379924416.1">
    <property type="nucleotide sequence ID" value="NZ_JBHTJI010000001.1"/>
</dbReference>
<keyword evidence="3 7" id="KW-0597">Phosphoprotein</keyword>
<dbReference type="InterPro" id="IPR018181">
    <property type="entry name" value="Heat_shock_70_CS"/>
</dbReference>
<evidence type="ECO:0000313" key="10">
    <source>
        <dbReference type="EMBL" id="MFD0988835.1"/>
    </source>
</evidence>
<evidence type="ECO:0000256" key="6">
    <source>
        <dbReference type="ARBA" id="ARBA00023016"/>
    </source>
</evidence>
<dbReference type="PROSITE" id="PS00329">
    <property type="entry name" value="HSP70_2"/>
    <property type="match status" value="1"/>
</dbReference>
<accession>A0ABW3JG85</accession>
<dbReference type="InterPro" id="IPR012725">
    <property type="entry name" value="Chaperone_DnaK"/>
</dbReference>
<gene>
    <name evidence="7 10" type="primary">dnaK</name>
    <name evidence="10" type="ORF">ACFQ1R_01890</name>
</gene>
<dbReference type="PRINTS" id="PR00301">
    <property type="entry name" value="HEATSHOCK70"/>
</dbReference>
<evidence type="ECO:0000256" key="9">
    <source>
        <dbReference type="SAM" id="MobiDB-lite"/>
    </source>
</evidence>
<dbReference type="CDD" id="cd10234">
    <property type="entry name" value="ASKHA_NBD_HSP70_DnaK-like"/>
    <property type="match status" value="1"/>
</dbReference>
<dbReference type="Gene3D" id="1.20.1270.10">
    <property type="match status" value="1"/>
</dbReference>
<organism evidence="10 11">
    <name type="scientific">Mariniflexile jejuense</name>
    <dbReference type="NCBI Taxonomy" id="1173582"/>
    <lineage>
        <taxon>Bacteria</taxon>
        <taxon>Pseudomonadati</taxon>
        <taxon>Bacteroidota</taxon>
        <taxon>Flavobacteriia</taxon>
        <taxon>Flavobacteriales</taxon>
        <taxon>Flavobacteriaceae</taxon>
        <taxon>Mariniflexile</taxon>
    </lineage>
</organism>
<evidence type="ECO:0000256" key="8">
    <source>
        <dbReference type="RuleBase" id="RU003322"/>
    </source>
</evidence>
<dbReference type="Gene3D" id="3.90.640.10">
    <property type="entry name" value="Actin, Chain A, domain 4"/>
    <property type="match status" value="1"/>
</dbReference>
<dbReference type="Proteomes" id="UP001597061">
    <property type="component" value="Unassembled WGS sequence"/>
</dbReference>